<feature type="compositionally biased region" description="Basic residues" evidence="1">
    <location>
        <begin position="247"/>
        <end position="272"/>
    </location>
</feature>
<name>A0A444XCI1_ARAHY</name>
<comment type="caution">
    <text evidence="2">The sequence shown here is derived from an EMBL/GenBank/DDBJ whole genome shotgun (WGS) entry which is preliminary data.</text>
</comment>
<keyword evidence="3" id="KW-1185">Reference proteome</keyword>
<evidence type="ECO:0000313" key="2">
    <source>
        <dbReference type="EMBL" id="RYQ87193.1"/>
    </source>
</evidence>
<evidence type="ECO:0000313" key="3">
    <source>
        <dbReference type="Proteomes" id="UP000289738"/>
    </source>
</evidence>
<feature type="compositionally biased region" description="Basic residues" evidence="1">
    <location>
        <begin position="39"/>
        <end position="50"/>
    </location>
</feature>
<feature type="compositionally biased region" description="Basic and acidic residues" evidence="1">
    <location>
        <begin position="293"/>
        <end position="312"/>
    </location>
</feature>
<feature type="compositionally biased region" description="Basic and acidic residues" evidence="1">
    <location>
        <begin position="1"/>
        <end position="10"/>
    </location>
</feature>
<gene>
    <name evidence="2" type="ORF">Ahy_B09g094667</name>
</gene>
<feature type="region of interest" description="Disordered" evidence="1">
    <location>
        <begin position="1"/>
        <end position="71"/>
    </location>
</feature>
<sequence length="388" mass="42532">MTSSMREFRQSQRRRQQALSATSSDEASEKDDGQAPMRGKLRRGKRRRGRASSSVQGSPTPPTTKMTSIPLRVQHRSSDRFFDDAAVAAIMPVVVSCRPTILGLGVSILTKTLSFAAAFSDFGDPISLLVCLAFFFAKLVDEKVVKHNYSDEALKETIIFSARAATPSSAPAPGPPPRCCHGSHRELGELPSHAEVSSESNTHSFRKKKKKGRGEGDRRGEGEEEKGKLSAPVPRRRAASPFIGSCRRCRSPTSRHRKSMTKRERAARRSGSRHPVAVVVFAAPPSAMGEAEESVRKERDRRESMRAGREKSVLSSSSQRTPTATAPRLAATAAPLLQIVPRLGFVPAVNWVARRSRTKQRETRRRMTKATIAAIAVAGVVGCHRDHH</sequence>
<evidence type="ECO:0000256" key="1">
    <source>
        <dbReference type="SAM" id="MobiDB-lite"/>
    </source>
</evidence>
<organism evidence="2 3">
    <name type="scientific">Arachis hypogaea</name>
    <name type="common">Peanut</name>
    <dbReference type="NCBI Taxonomy" id="3818"/>
    <lineage>
        <taxon>Eukaryota</taxon>
        <taxon>Viridiplantae</taxon>
        <taxon>Streptophyta</taxon>
        <taxon>Embryophyta</taxon>
        <taxon>Tracheophyta</taxon>
        <taxon>Spermatophyta</taxon>
        <taxon>Magnoliopsida</taxon>
        <taxon>eudicotyledons</taxon>
        <taxon>Gunneridae</taxon>
        <taxon>Pentapetalae</taxon>
        <taxon>rosids</taxon>
        <taxon>fabids</taxon>
        <taxon>Fabales</taxon>
        <taxon>Fabaceae</taxon>
        <taxon>Papilionoideae</taxon>
        <taxon>50 kb inversion clade</taxon>
        <taxon>dalbergioids sensu lato</taxon>
        <taxon>Dalbergieae</taxon>
        <taxon>Pterocarpus clade</taxon>
        <taxon>Arachis</taxon>
    </lineage>
</organism>
<protein>
    <submittedName>
        <fullName evidence="2">Uncharacterized protein</fullName>
    </submittedName>
</protein>
<feature type="compositionally biased region" description="Basic and acidic residues" evidence="1">
    <location>
        <begin position="213"/>
        <end position="228"/>
    </location>
</feature>
<dbReference type="Proteomes" id="UP000289738">
    <property type="component" value="Chromosome B09"/>
</dbReference>
<feature type="region of interest" description="Disordered" evidence="1">
    <location>
        <begin position="165"/>
        <end position="273"/>
    </location>
</feature>
<dbReference type="EMBL" id="SDMP01000019">
    <property type="protein sequence ID" value="RYQ87193.1"/>
    <property type="molecule type" value="Genomic_DNA"/>
</dbReference>
<proteinExistence type="predicted"/>
<accession>A0A444XCI1</accession>
<dbReference type="AlphaFoldDB" id="A0A444XCI1"/>
<feature type="compositionally biased region" description="Polar residues" evidence="1">
    <location>
        <begin position="51"/>
        <end position="67"/>
    </location>
</feature>
<reference evidence="2 3" key="1">
    <citation type="submission" date="2019-01" db="EMBL/GenBank/DDBJ databases">
        <title>Sequencing of cultivated peanut Arachis hypogaea provides insights into genome evolution and oil improvement.</title>
        <authorList>
            <person name="Chen X."/>
        </authorList>
    </citation>
    <scope>NUCLEOTIDE SEQUENCE [LARGE SCALE GENOMIC DNA]</scope>
    <source>
        <strain evidence="3">cv. Fuhuasheng</strain>
        <tissue evidence="2">Leaves</tissue>
    </source>
</reference>
<feature type="region of interest" description="Disordered" evidence="1">
    <location>
        <begin position="287"/>
        <end position="325"/>
    </location>
</feature>